<dbReference type="PROSITE" id="PS51194">
    <property type="entry name" value="HELICASE_CTER"/>
    <property type="match status" value="1"/>
</dbReference>
<dbReference type="OrthoDB" id="9760034at2"/>
<dbReference type="PROSITE" id="PS51450">
    <property type="entry name" value="LRR"/>
    <property type="match status" value="1"/>
</dbReference>
<dbReference type="SUPFAM" id="SSF52540">
    <property type="entry name" value="P-loop containing nucleoside triphosphate hydrolases"/>
    <property type="match status" value="2"/>
</dbReference>
<feature type="domain" description="Helicase ATP-binding" evidence="6">
    <location>
        <begin position="284"/>
        <end position="470"/>
    </location>
</feature>
<dbReference type="GO" id="GO:0005694">
    <property type="term" value="C:chromosome"/>
    <property type="evidence" value="ECO:0007669"/>
    <property type="project" value="TreeGrafter"/>
</dbReference>
<keyword evidence="1" id="KW-0547">Nucleotide-binding</keyword>
<dbReference type="RefSeq" id="WP_034572534.1">
    <property type="nucleotide sequence ID" value="NZ_JRMP02000006.1"/>
</dbReference>
<organism evidence="9 10">
    <name type="scientific">Helicobacter saguini</name>
    <dbReference type="NCBI Taxonomy" id="1548018"/>
    <lineage>
        <taxon>Bacteria</taxon>
        <taxon>Pseudomonadati</taxon>
        <taxon>Campylobacterota</taxon>
        <taxon>Epsilonproteobacteria</taxon>
        <taxon>Campylobacterales</taxon>
        <taxon>Helicobacteraceae</taxon>
        <taxon>Helicobacter</taxon>
    </lineage>
</organism>
<evidence type="ECO:0000256" key="4">
    <source>
        <dbReference type="ARBA" id="ARBA00022840"/>
    </source>
</evidence>
<name>A0A347VP61_9HELI</name>
<dbReference type="SUPFAM" id="SSF53098">
    <property type="entry name" value="Ribonuclease H-like"/>
    <property type="match status" value="1"/>
</dbReference>
<dbReference type="InterPro" id="IPR014016">
    <property type="entry name" value="UvrD-like_ATP-bd"/>
</dbReference>
<dbReference type="InterPro" id="IPR014017">
    <property type="entry name" value="DNA_helicase_UvrD-like_C"/>
</dbReference>
<dbReference type="InterPro" id="IPR012337">
    <property type="entry name" value="RNaseH-like_sf"/>
</dbReference>
<evidence type="ECO:0000313" key="10">
    <source>
        <dbReference type="Proteomes" id="UP000029714"/>
    </source>
</evidence>
<evidence type="ECO:0000256" key="1">
    <source>
        <dbReference type="ARBA" id="ARBA00022741"/>
    </source>
</evidence>
<evidence type="ECO:0000256" key="2">
    <source>
        <dbReference type="ARBA" id="ARBA00022801"/>
    </source>
</evidence>
<dbReference type="SMART" id="SM00490">
    <property type="entry name" value="HELICc"/>
    <property type="match status" value="1"/>
</dbReference>
<comment type="caution">
    <text evidence="9">The sequence shown here is derived from an EMBL/GenBank/DDBJ whole genome shotgun (WGS) entry which is preliminary data.</text>
</comment>
<feature type="domain" description="Helicase C-terminal" evidence="7">
    <location>
        <begin position="500"/>
        <end position="664"/>
    </location>
</feature>
<gene>
    <name evidence="8" type="ORF">DCO61_12095</name>
    <name evidence="9" type="ORF">LS64_005330</name>
</gene>
<protein>
    <submittedName>
        <fullName evidence="9">DEAD/DEAH box helicase</fullName>
    </submittedName>
</protein>
<evidence type="ECO:0000259" key="6">
    <source>
        <dbReference type="PROSITE" id="PS51192"/>
    </source>
</evidence>
<dbReference type="Pfam" id="PF00271">
    <property type="entry name" value="Helicase_C"/>
    <property type="match status" value="1"/>
</dbReference>
<dbReference type="InterPro" id="IPR001650">
    <property type="entry name" value="Helicase_C-like"/>
</dbReference>
<accession>A0A347VP61</accession>
<reference evidence="9 10" key="1">
    <citation type="journal article" date="2014" name="Genome Announc.">
        <title>Draft genome sequences of eight enterohepatic helicobacter species isolated from both laboratory and wild rodents.</title>
        <authorList>
            <person name="Sheh A."/>
            <person name="Shen Z."/>
            <person name="Fox J.G."/>
        </authorList>
    </citation>
    <scope>NUCLEOTIDE SEQUENCE [LARGE SCALE GENOMIC DNA]</scope>
    <source>
        <strain evidence="9 10">MIT 97-6194</strain>
    </source>
</reference>
<dbReference type="STRING" id="1548018.LS64_09330"/>
<sequence length="1677" mass="197649">MGVSKIAFIDIEVDSNEYGIFIDNKKFDKESQSYFKGKDSIKKINDILQKYNIEYICGHNFIKHDLPFLKSRLDSNKIHNFSFLKNRLNSKEIIDTLYVSLLLSPCEKHALEKAYKKDKDSKNNPFKDCVETYEKFNKIDKKFDNLESNLKEIFIFLLFENKYFKGYFSYKKIKLDSKIVQKIYENIKKLDKKHRIKDVNYLKEMLDSKKYNLELALCLSFLLQKNDNLSISRYILENHYKVIEILQKLTFNTNYIKDLESNAKQILKDFKTFKFNQKEIIESSLKNNAKNSTFAILQTSGGKTLCFMLPALIATKSYKGLNVVISPLKALMQSHYNSFKDIKNFNVKAYHGDLDSIKKKEILENIKNGNIDLLFIAPESLRNNSIFYALRARIIARFIIDEAHCISTWGHDFRHDYFFISHTINELENTEFKLDSKETRYKIPISLFSATCKKEAINEIKSHFKEKLDINLEIINKAKKRNELKYSAIFCENIESKFEKLCEIIEELKPNKHAPMLIYTPLSINDCKELKIKLQKKYKDKVIESFYANLDKDIESKLDSKNIRNKTQILKDFMDDKIDIVIATSAFGMGIDKKNIRSVIHYTLSDSLESYLQESGRGSRDGKECECKVLFSNDDFSDIESKIIKNSVSFSNIENLANALNNRLKIENKTYKDSLFLTPRTLAKYCKSSEQNAKTALLELEKLQFLKRKKDYINVFATSINIENTNIDSIKTLKFKNGEIMNEKIRKYMIEFMQYLLNLKEINEVEIEKAFIDLSLPREYINDILSELKAHKFIEYKNDISIFYNKSVKEKLNEYIQLENFLLDSIRNAKDNKINFKSLRNPQDANFNDINLYKNILKSFSFLDNFLENNTKDSKIFEIIESKKFSCKFNLDNFNELSQMLKKRQELCEYIVDFLDKKKEDSKKTSEIIFCELEMLESFNKDFSSKVSQSGLHSCLNILEHLESNNIRLNKSCIFSYKRYEIQILKNIEYTPKLYEENLGKYYKNKLDSIYIFKDFLERLSKDSNNIDNFITDYFELEMKSFKEKYIKDSKIEILYDNLNEKQKNILNTNGSMVILARAGSGKTEILTRKILKILSENKDKKILMLTHQNSTLNSFKARIYTRLKELNLSNNNIEISTIHKFALNILGKNLDSMETPSNTKAIIEATKILQESESNLEYDIFAIDELQDIDSKFYHFFKAIYDKMPSSREFIGVGDTLQMINDYDNESGENSIENKEKYIQNIINGFMESSDKKFHTKPLNINYRSLKNIISFANLYKNKYIDENIESNMESNTQNNGKINITYYKNDYMINIANILDSQLKNSKNQGKSFGIFFRENEEVDEFCEILNAKDISFRVLKSKTHKSNNSFSVIKLVEFQDFLNLLKEKSYKDSKKEILQKYKNTQNYQLLQNAFEIYELDFRDNFYEFIKYQDLYSLQTHANVTISTMHKAKGLEFDIVYFGLKELITTKGKKIDNAFEIRLIYMAITRAKENLNIHILDSKNLESYKKIEFIESNDNINIKDYRNIYFNKADKISFIMGLRDVVLTRMEHIEKPEKIYKKTHIREMVKESENNGKYTLIIKVNVGDEIKVKEGKYYLSDYTISNGKKICYYHKVYYFYKYDYIIAVSSNELIKKIEDNEKMGYKLDSKAKVMYIVDYYDDKTNKTYTQILCQITMTK</sequence>
<keyword evidence="3 9" id="KW-0347">Helicase</keyword>
<dbReference type="GO" id="GO:0000724">
    <property type="term" value="P:double-strand break repair via homologous recombination"/>
    <property type="evidence" value="ECO:0007669"/>
    <property type="project" value="TreeGrafter"/>
</dbReference>
<proteinExistence type="predicted"/>
<dbReference type="GO" id="GO:0003677">
    <property type="term" value="F:DNA binding"/>
    <property type="evidence" value="ECO:0007669"/>
    <property type="project" value="UniProtKB-KW"/>
</dbReference>
<keyword evidence="4" id="KW-0067">ATP-binding</keyword>
<evidence type="ECO:0000259" key="7">
    <source>
        <dbReference type="PROSITE" id="PS51194"/>
    </source>
</evidence>
<evidence type="ECO:0000313" key="11">
    <source>
        <dbReference type="Proteomes" id="UP000477070"/>
    </source>
</evidence>
<keyword evidence="10" id="KW-1185">Reference proteome</keyword>
<evidence type="ECO:0000256" key="5">
    <source>
        <dbReference type="ARBA" id="ARBA00023125"/>
    </source>
</evidence>
<dbReference type="GO" id="GO:0009378">
    <property type="term" value="F:four-way junction helicase activity"/>
    <property type="evidence" value="ECO:0007669"/>
    <property type="project" value="TreeGrafter"/>
</dbReference>
<dbReference type="GO" id="GO:0005737">
    <property type="term" value="C:cytoplasm"/>
    <property type="evidence" value="ECO:0007669"/>
    <property type="project" value="TreeGrafter"/>
</dbReference>
<dbReference type="InterPro" id="IPR002464">
    <property type="entry name" value="DNA/RNA_helicase_DEAH_CS"/>
</dbReference>
<dbReference type="Pfam" id="PF00270">
    <property type="entry name" value="DEAD"/>
    <property type="match status" value="1"/>
</dbReference>
<reference evidence="9 10" key="2">
    <citation type="journal article" date="2016" name="Infect. Immun.">
        <title>Helicobacter saguini, a Novel Helicobacter Isolated from Cotton-Top Tamarins with Ulcerative Colitis, Has Proinflammatory Properties and Induces Typhlocolitis and Dysplasia in Gnotobiotic IL-10-/- Mice.</title>
        <authorList>
            <person name="Shen Z."/>
            <person name="Mannion A."/>
            <person name="Whary M.T."/>
            <person name="Muthupalani S."/>
            <person name="Sheh A."/>
            <person name="Feng Y."/>
            <person name="Gong G."/>
            <person name="Vandamme P."/>
            <person name="Holcombe H.R."/>
            <person name="Paster B.J."/>
            <person name="Fox J.G."/>
        </authorList>
    </citation>
    <scope>NUCLEOTIDE SEQUENCE [LARGE SCALE GENOMIC DNA]</scope>
    <source>
        <strain evidence="9 10">MIT 97-6194</strain>
    </source>
</reference>
<dbReference type="InterPro" id="IPR011545">
    <property type="entry name" value="DEAD/DEAH_box_helicase_dom"/>
</dbReference>
<dbReference type="Gene3D" id="3.40.50.300">
    <property type="entry name" value="P-loop containing nucleotide triphosphate hydrolases"/>
    <property type="match status" value="5"/>
</dbReference>
<dbReference type="Pfam" id="PF13361">
    <property type="entry name" value="UvrD_C"/>
    <property type="match status" value="1"/>
</dbReference>
<reference evidence="9" key="3">
    <citation type="submission" date="2018-04" db="EMBL/GenBank/DDBJ databases">
        <authorList>
            <person name="Sheh A."/>
            <person name="Shen Z."/>
            <person name="Mannion A.J."/>
            <person name="Fox J.G."/>
        </authorList>
    </citation>
    <scope>NUCLEOTIDE SEQUENCE</scope>
    <source>
        <strain evidence="9">MIT 97-6194</strain>
    </source>
</reference>
<evidence type="ECO:0000256" key="3">
    <source>
        <dbReference type="ARBA" id="ARBA00022806"/>
    </source>
</evidence>
<dbReference type="InterPro" id="IPR001611">
    <property type="entry name" value="Leu-rich_rpt"/>
</dbReference>
<dbReference type="Proteomes" id="UP000477070">
    <property type="component" value="Unassembled WGS sequence"/>
</dbReference>
<keyword evidence="2" id="KW-0378">Hydrolase</keyword>
<dbReference type="PROSITE" id="PS00690">
    <property type="entry name" value="DEAH_ATP_HELICASE"/>
    <property type="match status" value="1"/>
</dbReference>
<dbReference type="InterPro" id="IPR027417">
    <property type="entry name" value="P-loop_NTPase"/>
</dbReference>
<keyword evidence="5" id="KW-0238">DNA-binding</keyword>
<evidence type="ECO:0000313" key="8">
    <source>
        <dbReference type="EMBL" id="MWV70702.1"/>
    </source>
</evidence>
<dbReference type="EMBL" id="QBIU01000002">
    <property type="protein sequence ID" value="MWV70702.1"/>
    <property type="molecule type" value="Genomic_DNA"/>
</dbReference>
<dbReference type="PANTHER" id="PTHR13710:SF108">
    <property type="entry name" value="ATP-DEPENDENT DNA HELICASE Q4"/>
    <property type="match status" value="1"/>
</dbReference>
<dbReference type="SMART" id="SM00487">
    <property type="entry name" value="DEXDc"/>
    <property type="match status" value="2"/>
</dbReference>
<dbReference type="EMBL" id="JRMP02000006">
    <property type="protein sequence ID" value="TLD94585.1"/>
    <property type="molecule type" value="Genomic_DNA"/>
</dbReference>
<dbReference type="GO" id="GO:0043138">
    <property type="term" value="F:3'-5' DNA helicase activity"/>
    <property type="evidence" value="ECO:0007669"/>
    <property type="project" value="TreeGrafter"/>
</dbReference>
<dbReference type="Pfam" id="PF00580">
    <property type="entry name" value="UvrD-helicase"/>
    <property type="match status" value="1"/>
</dbReference>
<dbReference type="GO" id="GO:0016787">
    <property type="term" value="F:hydrolase activity"/>
    <property type="evidence" value="ECO:0007669"/>
    <property type="project" value="UniProtKB-KW"/>
</dbReference>
<evidence type="ECO:0000313" key="9">
    <source>
        <dbReference type="EMBL" id="TLD94585.1"/>
    </source>
</evidence>
<dbReference type="PROSITE" id="PS51192">
    <property type="entry name" value="HELICASE_ATP_BIND_1"/>
    <property type="match status" value="1"/>
</dbReference>
<reference evidence="8 11" key="4">
    <citation type="submission" date="2019-12" db="EMBL/GenBank/DDBJ databases">
        <title>Multi-Generational Helicobacter saguini Isolates.</title>
        <authorList>
            <person name="Mannion A."/>
            <person name="Shen Z."/>
            <person name="Fox J.G."/>
        </authorList>
    </citation>
    <scope>NUCLEOTIDE SEQUENCE [LARGE SCALE GENOMIC DNA]</scope>
    <source>
        <strain evidence="8">16-048</strain>
        <strain evidence="11">16-048 (F4)</strain>
    </source>
</reference>
<dbReference type="Proteomes" id="UP000029714">
    <property type="component" value="Unassembled WGS sequence"/>
</dbReference>
<dbReference type="GO" id="GO:0005524">
    <property type="term" value="F:ATP binding"/>
    <property type="evidence" value="ECO:0007669"/>
    <property type="project" value="UniProtKB-KW"/>
</dbReference>
<dbReference type="PANTHER" id="PTHR13710">
    <property type="entry name" value="DNA HELICASE RECQ FAMILY MEMBER"/>
    <property type="match status" value="1"/>
</dbReference>
<dbReference type="InterPro" id="IPR014001">
    <property type="entry name" value="Helicase_ATP-bd"/>
</dbReference>